<dbReference type="RefSeq" id="WP_014704865.1">
    <property type="nucleotide sequence ID" value="NC_017856.1"/>
</dbReference>
<dbReference type="Proteomes" id="UP000009145">
    <property type="component" value="Chromosome"/>
</dbReference>
<evidence type="ECO:0000313" key="2">
    <source>
        <dbReference type="Proteomes" id="UP000009145"/>
    </source>
</evidence>
<organism evidence="1 2">
    <name type="scientific">Methylophaga frappieri (strain ATCC BAA-2434 / DSM 25690 / JAM7)</name>
    <dbReference type="NCBI Taxonomy" id="754477"/>
    <lineage>
        <taxon>Bacteria</taxon>
        <taxon>Pseudomonadati</taxon>
        <taxon>Pseudomonadota</taxon>
        <taxon>Gammaproteobacteria</taxon>
        <taxon>Thiotrichales</taxon>
        <taxon>Piscirickettsiaceae</taxon>
        <taxon>Methylophaga</taxon>
    </lineage>
</organism>
<protein>
    <submittedName>
        <fullName evidence="1">Peptide transport system permease protein sapC</fullName>
    </submittedName>
</protein>
<name>I1YKK3_METFJ</name>
<accession>I1YKK3</accession>
<dbReference type="KEGG" id="mec:Q7C_2312"/>
<dbReference type="HOGENOM" id="CLU_074824_1_0_6"/>
<keyword evidence="2" id="KW-1185">Reference proteome</keyword>
<dbReference type="EMBL" id="CP003380">
    <property type="protein sequence ID" value="AFJ03446.1"/>
    <property type="molecule type" value="Genomic_DNA"/>
</dbReference>
<dbReference type="AlphaFoldDB" id="I1YKK3"/>
<evidence type="ECO:0000313" key="1">
    <source>
        <dbReference type="EMBL" id="AFJ03446.1"/>
    </source>
</evidence>
<sequence length="275" mass="30758">MTESKQPHVFAIDSQQHAKAGWQPRHGFEFAKTFHISPIVADELAHVMATMPVAFMPIKQGESSRWLMVAVLSPVPGKNDFLHPNGRWLGGYLPATFRTYPFKMIHTPEGKRVLGFDSRSDRFVAQAESGDQRFFDDNGALTPQTEKIVRFLEVYESSRDVTEKAITALADAGILKPWRTMLKNPEENPDYLKELFIVDDKKLKALAPDTLAALAKSGALGVAYGQLLSLPRLSVFRKLTELHNEIAKQQQPAAVDEVDLDALFGEDGDDTFKFD</sequence>
<dbReference type="InterPro" id="IPR010836">
    <property type="entry name" value="SapC"/>
</dbReference>
<dbReference type="OrthoDB" id="9806524at2"/>
<dbReference type="STRING" id="754477.Q7C_2312"/>
<dbReference type="PATRIC" id="fig|754477.3.peg.2279"/>
<dbReference type="Pfam" id="PF07277">
    <property type="entry name" value="SapC"/>
    <property type="match status" value="1"/>
</dbReference>
<dbReference type="eggNOG" id="COG1262">
    <property type="taxonomic scope" value="Bacteria"/>
</dbReference>
<gene>
    <name evidence="1" type="ordered locus">Q7C_2312</name>
</gene>
<reference evidence="1 2" key="1">
    <citation type="journal article" date="2012" name="J. Bacteriol.">
        <title>Complete genome sequences of Methylophaga sp. strain JAM1 and Methylophaga sp. strain JAM7.</title>
        <authorList>
            <person name="Villeneuve C."/>
            <person name="Martineau C."/>
            <person name="Mauffrey F."/>
            <person name="Villemur R."/>
        </authorList>
    </citation>
    <scope>NUCLEOTIDE SEQUENCE [LARGE SCALE GENOMIC DNA]</scope>
    <source>
        <strain evidence="1 2">JAM7</strain>
    </source>
</reference>
<proteinExistence type="predicted"/>